<proteinExistence type="predicted"/>
<reference evidence="1" key="1">
    <citation type="submission" date="2023-02" db="EMBL/GenBank/DDBJ databases">
        <title>Complete genome sequence of Limosilactobacillus reuteri SRCM217616 isolated from Bos taurus feces.</title>
        <authorList>
            <person name="Yang H.-G."/>
            <person name="Kim J.-W."/>
            <person name="Ha G.-S."/>
            <person name="Yang H.-J."/>
            <person name="Jeong D.-Y."/>
        </authorList>
    </citation>
    <scope>NUCLEOTIDE SEQUENCE</scope>
    <source>
        <strain evidence="1">SRCM217616</strain>
    </source>
</reference>
<sequence>MSKLTVNTHPEYNNFINVMIEVSGDDPSNYHMYTTLYSLMLVSADGRPLPLAIDLGLPDNQELVKCIAQVAVCKDAEESRQDWVMMARYRLSECDPYSADTMELEACIKRTVNDVKSWHISRLEAYSKAMELINK</sequence>
<dbReference type="EMBL" id="JAQTKT010000001">
    <property type="protein sequence ID" value="MDD1383094.1"/>
    <property type="molecule type" value="Genomic_DNA"/>
</dbReference>
<accession>A0AAW6JGU4</accession>
<protein>
    <submittedName>
        <fullName evidence="1">Uncharacterized protein</fullName>
    </submittedName>
</protein>
<gene>
    <name evidence="1" type="ORF">PSQ53_09280</name>
</gene>
<evidence type="ECO:0000313" key="2">
    <source>
        <dbReference type="Proteomes" id="UP001217945"/>
    </source>
</evidence>
<organism evidence="1 2">
    <name type="scientific">Limosilactobacillus reuteri</name>
    <name type="common">Lactobacillus reuteri</name>
    <dbReference type="NCBI Taxonomy" id="1598"/>
    <lineage>
        <taxon>Bacteria</taxon>
        <taxon>Bacillati</taxon>
        <taxon>Bacillota</taxon>
        <taxon>Bacilli</taxon>
        <taxon>Lactobacillales</taxon>
        <taxon>Lactobacillaceae</taxon>
        <taxon>Limosilactobacillus</taxon>
    </lineage>
</organism>
<dbReference type="RefSeq" id="WP_231121390.1">
    <property type="nucleotide sequence ID" value="NZ_CP051129.1"/>
</dbReference>
<dbReference type="AlphaFoldDB" id="A0AAW6JGU4"/>
<evidence type="ECO:0000313" key="1">
    <source>
        <dbReference type="EMBL" id="MDD1383094.1"/>
    </source>
</evidence>
<name>A0AAW6JGU4_LIMRT</name>
<dbReference type="Proteomes" id="UP001217945">
    <property type="component" value="Unassembled WGS sequence"/>
</dbReference>
<comment type="caution">
    <text evidence="1">The sequence shown here is derived from an EMBL/GenBank/DDBJ whole genome shotgun (WGS) entry which is preliminary data.</text>
</comment>